<protein>
    <submittedName>
        <fullName evidence="2">Head morphogenesis protein</fullName>
    </submittedName>
</protein>
<gene>
    <name evidence="2" type="ORF">GHK45_23495</name>
</gene>
<comment type="caution">
    <text evidence="2">The sequence shown here is derived from an EMBL/GenBank/DDBJ whole genome shotgun (WGS) entry which is preliminary data.</text>
</comment>
<dbReference type="InterPro" id="IPR006528">
    <property type="entry name" value="Phage_head_morphogenesis_dom"/>
</dbReference>
<organism evidence="2">
    <name type="scientific">Rhizobium meliloti</name>
    <name type="common">Ensifer meliloti</name>
    <name type="synonym">Sinorhizobium meliloti</name>
    <dbReference type="NCBI Taxonomy" id="382"/>
    <lineage>
        <taxon>Bacteria</taxon>
        <taxon>Pseudomonadati</taxon>
        <taxon>Pseudomonadota</taxon>
        <taxon>Alphaproteobacteria</taxon>
        <taxon>Hyphomicrobiales</taxon>
        <taxon>Rhizobiaceae</taxon>
        <taxon>Sinorhizobium/Ensifer group</taxon>
        <taxon>Sinorhizobium</taxon>
    </lineage>
</organism>
<accession>A0A6A7ZV50</accession>
<evidence type="ECO:0000259" key="1">
    <source>
        <dbReference type="Pfam" id="PF04233"/>
    </source>
</evidence>
<feature type="domain" description="Phage head morphogenesis" evidence="1">
    <location>
        <begin position="215"/>
        <end position="324"/>
    </location>
</feature>
<proteinExistence type="predicted"/>
<dbReference type="AlphaFoldDB" id="A0A6A7ZV50"/>
<reference evidence="2" key="1">
    <citation type="journal article" date="2013" name="Genome Biol.">
        <title>Comparative genomics of the core and accessory genomes of 48 Sinorhizobium strains comprising five genospecies.</title>
        <authorList>
            <person name="Sugawara M."/>
            <person name="Epstein B."/>
            <person name="Badgley B.D."/>
            <person name="Unno T."/>
            <person name="Xu L."/>
            <person name="Reese J."/>
            <person name="Gyaneshwar P."/>
            <person name="Denny R."/>
            <person name="Mudge J."/>
            <person name="Bharti A.K."/>
            <person name="Farmer A.D."/>
            <person name="May G.D."/>
            <person name="Woodward J.E."/>
            <person name="Medigue C."/>
            <person name="Vallenet D."/>
            <person name="Lajus A."/>
            <person name="Rouy Z."/>
            <person name="Martinez-Vaz B."/>
            <person name="Tiffin P."/>
            <person name="Young N.D."/>
            <person name="Sadowsky M.J."/>
        </authorList>
    </citation>
    <scope>NUCLEOTIDE SEQUENCE</scope>
    <source>
        <strain evidence="2">M30</strain>
    </source>
</reference>
<dbReference type="Pfam" id="PF04233">
    <property type="entry name" value="Phage_Mu_F"/>
    <property type="match status" value="1"/>
</dbReference>
<sequence length="345" mass="38516">MNFDQLLSAYELKLAAAFREAIEEIRSSVVLARVIERLERGDINGAVEAMQIEPEAFSALEIALQEAFNAGGTNAVGELPRVMDPQGNRVIWRFGVRNPVAEAILRHLSSTMVTHITDDQRQGIRQALEQGLARGANPRSTALDVVGRQSRVTGRREGGVIGLTRYQIEFIERARVHLASGDPEQMKRYFELKTRDKRFDRTVMAAIRAGKPVTGDALTRIIGRLRDKNLLLRGEMLARTETMMALGSARDEAMRQQIEAGKVQAQDVKKRWHSAGDNRVRHTHRVLNGQAVGIDEVFQSPSGATLRYPGDPRAPISEISGCRCWCEFDVDYIAAGLRRYRARAA</sequence>
<dbReference type="EMBL" id="WISP01000172">
    <property type="protein sequence ID" value="MQW06580.1"/>
    <property type="molecule type" value="Genomic_DNA"/>
</dbReference>
<name>A0A6A7ZV50_RHIML</name>
<evidence type="ECO:0000313" key="2">
    <source>
        <dbReference type="EMBL" id="MQW06580.1"/>
    </source>
</evidence>
<dbReference type="RefSeq" id="WP_153318642.1">
    <property type="nucleotide sequence ID" value="NZ_WISP01000172.1"/>
</dbReference>